<evidence type="ECO:0000256" key="1">
    <source>
        <dbReference type="SAM" id="MobiDB-lite"/>
    </source>
</evidence>
<protein>
    <submittedName>
        <fullName evidence="3">Uncharacterized protein</fullName>
    </submittedName>
</protein>
<feature type="non-terminal residue" evidence="3">
    <location>
        <position position="159"/>
    </location>
</feature>
<keyword evidence="2" id="KW-0732">Signal</keyword>
<feature type="chain" id="PRO_5036770762" evidence="2">
    <location>
        <begin position="21"/>
        <end position="159"/>
    </location>
</feature>
<proteinExistence type="predicted"/>
<reference evidence="3 4" key="1">
    <citation type="submission" date="2019-03" db="EMBL/GenBank/DDBJ databases">
        <title>Lake Tanganyika Metagenome-Assembled Genomes (MAGs).</title>
        <authorList>
            <person name="Tran P."/>
        </authorList>
    </citation>
    <scope>NUCLEOTIDE SEQUENCE [LARGE SCALE GENOMIC DNA]</scope>
    <source>
        <strain evidence="3">K_DeepCast_65m_m2_236</strain>
    </source>
</reference>
<evidence type="ECO:0000256" key="2">
    <source>
        <dbReference type="SAM" id="SignalP"/>
    </source>
</evidence>
<dbReference type="PROSITE" id="PS51257">
    <property type="entry name" value="PROKAR_LIPOPROTEIN"/>
    <property type="match status" value="1"/>
</dbReference>
<dbReference type="EMBL" id="VGJX01000459">
    <property type="protein sequence ID" value="MBM3275141.1"/>
    <property type="molecule type" value="Genomic_DNA"/>
</dbReference>
<evidence type="ECO:0000313" key="4">
    <source>
        <dbReference type="Proteomes" id="UP000703893"/>
    </source>
</evidence>
<accession>A0A937X326</accession>
<organism evidence="3 4">
    <name type="scientific">Candidatus Tanganyikabacteria bacterium</name>
    <dbReference type="NCBI Taxonomy" id="2961651"/>
    <lineage>
        <taxon>Bacteria</taxon>
        <taxon>Bacillati</taxon>
        <taxon>Candidatus Sericytochromatia</taxon>
        <taxon>Candidatus Tanganyikabacteria</taxon>
    </lineage>
</organism>
<dbReference type="AlphaFoldDB" id="A0A937X326"/>
<feature type="region of interest" description="Disordered" evidence="1">
    <location>
        <begin position="136"/>
        <end position="159"/>
    </location>
</feature>
<name>A0A937X326_9BACT</name>
<dbReference type="Proteomes" id="UP000703893">
    <property type="component" value="Unassembled WGS sequence"/>
</dbReference>
<gene>
    <name evidence="3" type="ORF">FJZ00_08300</name>
</gene>
<sequence length="159" mass="16730">MRFSALLLTVSLALAGCGKAAPGVAASPEDLALVATRADAQDGLRYQRTRLGSDEIRPGLGADDLYSVASNYRVLASRIAGRTKGLSPLKAIAADVDRALAYEKSLVRQALAGAATYAAIVEEYQGTFKGVSATVSGKMGRKPPGEREDDLIWNPHVGR</sequence>
<comment type="caution">
    <text evidence="3">The sequence shown here is derived from an EMBL/GenBank/DDBJ whole genome shotgun (WGS) entry which is preliminary data.</text>
</comment>
<feature type="signal peptide" evidence="2">
    <location>
        <begin position="1"/>
        <end position="20"/>
    </location>
</feature>
<evidence type="ECO:0000313" key="3">
    <source>
        <dbReference type="EMBL" id="MBM3275141.1"/>
    </source>
</evidence>